<gene>
    <name evidence="1" type="ORF">ACFQZX_08090</name>
</gene>
<evidence type="ECO:0000313" key="2">
    <source>
        <dbReference type="Proteomes" id="UP001597010"/>
    </source>
</evidence>
<evidence type="ECO:0000313" key="1">
    <source>
        <dbReference type="EMBL" id="MFD0793576.1"/>
    </source>
</evidence>
<dbReference type="EMBL" id="JBHTHZ010000004">
    <property type="protein sequence ID" value="MFD0793576.1"/>
    <property type="molecule type" value="Genomic_DNA"/>
</dbReference>
<proteinExistence type="predicted"/>
<dbReference type="RefSeq" id="WP_377113574.1">
    <property type="nucleotide sequence ID" value="NZ_JBHTHZ010000004.1"/>
</dbReference>
<sequence>MSMIVMPEFDEPNATVPQCGIGRLRIVKALQQHCLSKQAGAAAEFSFGYFSLTAKEK</sequence>
<name>A0ABW3AST1_9SPHI</name>
<keyword evidence="2" id="KW-1185">Reference proteome</keyword>
<protein>
    <submittedName>
        <fullName evidence="1">Uncharacterized protein</fullName>
    </submittedName>
</protein>
<comment type="caution">
    <text evidence="1">The sequence shown here is derived from an EMBL/GenBank/DDBJ whole genome shotgun (WGS) entry which is preliminary data.</text>
</comment>
<organism evidence="1 2">
    <name type="scientific">Mucilaginibacter litoreus</name>
    <dbReference type="NCBI Taxonomy" id="1048221"/>
    <lineage>
        <taxon>Bacteria</taxon>
        <taxon>Pseudomonadati</taxon>
        <taxon>Bacteroidota</taxon>
        <taxon>Sphingobacteriia</taxon>
        <taxon>Sphingobacteriales</taxon>
        <taxon>Sphingobacteriaceae</taxon>
        <taxon>Mucilaginibacter</taxon>
    </lineage>
</organism>
<dbReference type="Proteomes" id="UP001597010">
    <property type="component" value="Unassembled WGS sequence"/>
</dbReference>
<accession>A0ABW3AST1</accession>
<reference evidence="2" key="1">
    <citation type="journal article" date="2019" name="Int. J. Syst. Evol. Microbiol.">
        <title>The Global Catalogue of Microorganisms (GCM) 10K type strain sequencing project: providing services to taxonomists for standard genome sequencing and annotation.</title>
        <authorList>
            <consortium name="The Broad Institute Genomics Platform"/>
            <consortium name="The Broad Institute Genome Sequencing Center for Infectious Disease"/>
            <person name="Wu L."/>
            <person name="Ma J."/>
        </authorList>
    </citation>
    <scope>NUCLEOTIDE SEQUENCE [LARGE SCALE GENOMIC DNA]</scope>
    <source>
        <strain evidence="2">CCUG 61484</strain>
    </source>
</reference>